<feature type="transmembrane region" description="Helical" evidence="7">
    <location>
        <begin position="363"/>
        <end position="385"/>
    </location>
</feature>
<feature type="domain" description="Major facilitator superfamily (MFS) profile" evidence="8">
    <location>
        <begin position="1"/>
        <end position="406"/>
    </location>
</feature>
<evidence type="ECO:0000256" key="4">
    <source>
        <dbReference type="ARBA" id="ARBA00022692"/>
    </source>
</evidence>
<evidence type="ECO:0000256" key="5">
    <source>
        <dbReference type="ARBA" id="ARBA00022989"/>
    </source>
</evidence>
<keyword evidence="10" id="KW-1185">Reference proteome</keyword>
<reference evidence="9 10" key="1">
    <citation type="submission" date="2016-10" db="EMBL/GenBank/DDBJ databases">
        <authorList>
            <person name="de Groot N.N."/>
        </authorList>
    </citation>
    <scope>NUCLEOTIDE SEQUENCE [LARGE SCALE GENOMIC DNA]</scope>
    <source>
        <strain evidence="9 10">CGMCC 1.7056</strain>
    </source>
</reference>
<keyword evidence="4 7" id="KW-0812">Transmembrane</keyword>
<dbReference type="EMBL" id="FOLB01000012">
    <property type="protein sequence ID" value="SFC82842.1"/>
    <property type="molecule type" value="Genomic_DNA"/>
</dbReference>
<evidence type="ECO:0000256" key="1">
    <source>
        <dbReference type="ARBA" id="ARBA00004651"/>
    </source>
</evidence>
<accession>A0A1I1MDB9</accession>
<dbReference type="GO" id="GO:0022857">
    <property type="term" value="F:transmembrane transporter activity"/>
    <property type="evidence" value="ECO:0007669"/>
    <property type="project" value="InterPro"/>
</dbReference>
<evidence type="ECO:0000313" key="9">
    <source>
        <dbReference type="EMBL" id="SFC82842.1"/>
    </source>
</evidence>
<feature type="transmembrane region" description="Helical" evidence="7">
    <location>
        <begin position="277"/>
        <end position="298"/>
    </location>
</feature>
<proteinExistence type="predicted"/>
<organism evidence="9 10">
    <name type="scientific">Nocardioides terrae</name>
    <dbReference type="NCBI Taxonomy" id="574651"/>
    <lineage>
        <taxon>Bacteria</taxon>
        <taxon>Bacillati</taxon>
        <taxon>Actinomycetota</taxon>
        <taxon>Actinomycetes</taxon>
        <taxon>Propionibacteriales</taxon>
        <taxon>Nocardioidaceae</taxon>
        <taxon>Nocardioides</taxon>
    </lineage>
</organism>
<dbReference type="InterPro" id="IPR036259">
    <property type="entry name" value="MFS_trans_sf"/>
</dbReference>
<evidence type="ECO:0000256" key="3">
    <source>
        <dbReference type="ARBA" id="ARBA00022475"/>
    </source>
</evidence>
<feature type="transmembrane region" description="Helical" evidence="7">
    <location>
        <begin position="77"/>
        <end position="94"/>
    </location>
</feature>
<dbReference type="SUPFAM" id="SSF103473">
    <property type="entry name" value="MFS general substrate transporter"/>
    <property type="match status" value="1"/>
</dbReference>
<evidence type="ECO:0000313" key="10">
    <source>
        <dbReference type="Proteomes" id="UP000198832"/>
    </source>
</evidence>
<feature type="transmembrane region" description="Helical" evidence="7">
    <location>
        <begin position="100"/>
        <end position="125"/>
    </location>
</feature>
<sequence>MSPLRARPFRWYFLSRSVNLAGNAMSPVALAFAVLAVDDGTASLGLVLAAYTIPLVVFLLLGGVLADRWGRQRVVQASNLLAGLVRAALAVLVLSGHAELWSLITLAAINGVVVAPGIPAMNGLVPQLVPRTQLQEANALLSLTRAALMVIGPGVAAAFVVGVGAGWALLIDAVTWLLAAALLLPVSLPATGTNGTSMVDELQEGWRYFRATTWLWLVVGACGLLNALAEGGLTSLGPVRAAATSIGVHGWGLAMSAQALGALVATLALMRWRLERPLVSALLGVALFGLPMITLGVWPSTVPLVVSGLVSGVGVQIFSLGWHLAIQEHVPDHMLSRAYSYDQLGSMATVPIGQLAMGPLAGALGIAHVLTAAGVVYVGIALLTLTAGPVRELGRQAPAPASSSAA</sequence>
<keyword evidence="5 7" id="KW-1133">Transmembrane helix</keyword>
<feature type="transmembrane region" description="Helical" evidence="7">
    <location>
        <begin position="248"/>
        <end position="270"/>
    </location>
</feature>
<feature type="transmembrane region" description="Helical" evidence="7">
    <location>
        <begin position="43"/>
        <end position="65"/>
    </location>
</feature>
<evidence type="ECO:0000256" key="6">
    <source>
        <dbReference type="ARBA" id="ARBA00023136"/>
    </source>
</evidence>
<evidence type="ECO:0000259" key="8">
    <source>
        <dbReference type="PROSITE" id="PS50850"/>
    </source>
</evidence>
<keyword evidence="6 7" id="KW-0472">Membrane</keyword>
<evidence type="ECO:0000256" key="2">
    <source>
        <dbReference type="ARBA" id="ARBA00022448"/>
    </source>
</evidence>
<comment type="subcellular location">
    <subcellularLocation>
        <location evidence="1">Cell membrane</location>
        <topology evidence="1">Multi-pass membrane protein</topology>
    </subcellularLocation>
</comment>
<keyword evidence="3" id="KW-1003">Cell membrane</keyword>
<dbReference type="GO" id="GO:0005886">
    <property type="term" value="C:plasma membrane"/>
    <property type="evidence" value="ECO:0007669"/>
    <property type="project" value="UniProtKB-SubCell"/>
</dbReference>
<dbReference type="Gene3D" id="1.20.1250.20">
    <property type="entry name" value="MFS general substrate transporter like domains"/>
    <property type="match status" value="1"/>
</dbReference>
<feature type="transmembrane region" description="Helical" evidence="7">
    <location>
        <begin position="146"/>
        <end position="170"/>
    </location>
</feature>
<protein>
    <submittedName>
        <fullName evidence="9">Transmembrane secretion effector</fullName>
    </submittedName>
</protein>
<feature type="transmembrane region" description="Helical" evidence="7">
    <location>
        <begin position="208"/>
        <end position="228"/>
    </location>
</feature>
<dbReference type="STRING" id="574651.SAMN04487968_11225"/>
<keyword evidence="2" id="KW-0813">Transport</keyword>
<dbReference type="Pfam" id="PF05977">
    <property type="entry name" value="MFS_3"/>
    <property type="match status" value="1"/>
</dbReference>
<dbReference type="Proteomes" id="UP000198832">
    <property type="component" value="Unassembled WGS sequence"/>
</dbReference>
<dbReference type="PANTHER" id="PTHR23513">
    <property type="entry name" value="INTEGRAL MEMBRANE EFFLUX PROTEIN-RELATED"/>
    <property type="match status" value="1"/>
</dbReference>
<feature type="transmembrane region" description="Helical" evidence="7">
    <location>
        <begin position="304"/>
        <end position="326"/>
    </location>
</feature>
<dbReference type="PROSITE" id="PS50850">
    <property type="entry name" value="MFS"/>
    <property type="match status" value="1"/>
</dbReference>
<feature type="transmembrane region" description="Helical" evidence="7">
    <location>
        <begin position="176"/>
        <end position="196"/>
    </location>
</feature>
<feature type="transmembrane region" description="Helical" evidence="7">
    <location>
        <begin position="20"/>
        <end position="37"/>
    </location>
</feature>
<dbReference type="AlphaFoldDB" id="A0A1I1MDB9"/>
<dbReference type="InterPro" id="IPR010290">
    <property type="entry name" value="TM_effector"/>
</dbReference>
<dbReference type="PANTHER" id="PTHR23513:SF11">
    <property type="entry name" value="STAPHYLOFERRIN A TRANSPORTER"/>
    <property type="match status" value="1"/>
</dbReference>
<dbReference type="CDD" id="cd06173">
    <property type="entry name" value="MFS_MefA_like"/>
    <property type="match status" value="1"/>
</dbReference>
<dbReference type="InterPro" id="IPR020846">
    <property type="entry name" value="MFS_dom"/>
</dbReference>
<gene>
    <name evidence="9" type="ORF">SAMN04487968_11225</name>
</gene>
<evidence type="ECO:0000256" key="7">
    <source>
        <dbReference type="SAM" id="Phobius"/>
    </source>
</evidence>
<name>A0A1I1MDB9_9ACTN</name>